<evidence type="ECO:0000313" key="2">
    <source>
        <dbReference type="Proteomes" id="UP000185469"/>
    </source>
</evidence>
<name>A0A1L7CYB8_9CORY</name>
<organism evidence="1 2">
    <name type="scientific">Corynebacterium sphenisci DSM 44792</name>
    <dbReference type="NCBI Taxonomy" id="1437874"/>
    <lineage>
        <taxon>Bacteria</taxon>
        <taxon>Bacillati</taxon>
        <taxon>Actinomycetota</taxon>
        <taxon>Actinomycetes</taxon>
        <taxon>Mycobacteriales</taxon>
        <taxon>Corynebacteriaceae</taxon>
        <taxon>Corynebacterium</taxon>
    </lineage>
</organism>
<dbReference type="STRING" id="1437874.CSPHI_06885"/>
<dbReference type="SUPFAM" id="SSF53335">
    <property type="entry name" value="S-adenosyl-L-methionine-dependent methyltransferases"/>
    <property type="match status" value="1"/>
</dbReference>
<sequence>MRGAIIDERRWPGVARVPGGRLAGVRADLARRGFTRALARAGVVDLAADDAAGGRRIRIRDAALYARIAESGWLGLGESYLAGEWDSDTLPETLAALLAAGLDAGPPGRLGRGLRTVAGPRPDVAEADPGGDLPASLVALYAGPGLAAGSALFASGPATTVVEQVPLPGPGAGRRGAPERVPVEVTRVADPVAPDRADLPAAQARRVAAMLRLAGVRAGDRVLEWPAAGGAAAIAAAQAGAAADVLAVSDDAAEAVLAAAGAAGLAPAVRVLRAEDALPGPRAFPSDYDAILCVERLETLGAAGLRTWLRDAERLLADRGRIVVQAAVATGDFDETAAEALQLTRSYVWPALHHPSLAALQRTVARDTGLRIVSRTHFPGHWAASLRLWRARFEANSRQAAGLGYDRVYRRLWDYHLALQEALVASGRLDMVLLELAAAPRPRR</sequence>
<dbReference type="InterPro" id="IPR029063">
    <property type="entry name" value="SAM-dependent_MTases_sf"/>
</dbReference>
<proteinExistence type="predicted"/>
<evidence type="ECO:0008006" key="3">
    <source>
        <dbReference type="Google" id="ProtNLM"/>
    </source>
</evidence>
<dbReference type="Gene3D" id="3.40.50.150">
    <property type="entry name" value="Vaccinia Virus protein VP39"/>
    <property type="match status" value="1"/>
</dbReference>
<dbReference type="InterPro" id="IPR050723">
    <property type="entry name" value="CFA/CMAS"/>
</dbReference>
<dbReference type="PANTHER" id="PTHR43667:SF2">
    <property type="entry name" value="FATTY ACID C-METHYL TRANSFERASE"/>
    <property type="match status" value="1"/>
</dbReference>
<dbReference type="Pfam" id="PF02353">
    <property type="entry name" value="CMAS"/>
    <property type="match status" value="1"/>
</dbReference>
<dbReference type="Proteomes" id="UP000185469">
    <property type="component" value="Chromosome"/>
</dbReference>
<dbReference type="RefSeq" id="WP_075692063.1">
    <property type="nucleotide sequence ID" value="NZ_CP009248.1"/>
</dbReference>
<gene>
    <name evidence="1" type="ORF">CSPHI_06885</name>
</gene>
<dbReference type="AlphaFoldDB" id="A0A1L7CYB8"/>
<evidence type="ECO:0000313" key="1">
    <source>
        <dbReference type="EMBL" id="APT90817.1"/>
    </source>
</evidence>
<dbReference type="EMBL" id="CP009248">
    <property type="protein sequence ID" value="APT90817.1"/>
    <property type="molecule type" value="Genomic_DNA"/>
</dbReference>
<dbReference type="KEGG" id="csph:CSPHI_06885"/>
<dbReference type="PANTHER" id="PTHR43667">
    <property type="entry name" value="CYCLOPROPANE-FATTY-ACYL-PHOSPHOLIPID SYNTHASE"/>
    <property type="match status" value="1"/>
</dbReference>
<protein>
    <recommendedName>
        <fullName evidence="3">Cyclopropane-fatty-acyl-phospholipid synthase</fullName>
    </recommendedName>
</protein>
<reference evidence="1 2" key="1">
    <citation type="submission" date="2014-08" db="EMBL/GenBank/DDBJ databases">
        <title>Complete genome sequence of Corynebacterium sphenisci CECT 5990(T) (=DSM 44792(T)), isolated from healthy wild penguins.</title>
        <authorList>
            <person name="Ruckert C."/>
            <person name="Albersmeier A."/>
            <person name="Winkler A."/>
            <person name="Kalinowski J."/>
        </authorList>
    </citation>
    <scope>NUCLEOTIDE SEQUENCE [LARGE SCALE GENOMIC DNA]</scope>
    <source>
        <strain evidence="1 2">DSM 44792</strain>
    </source>
</reference>
<dbReference type="OrthoDB" id="9782855at2"/>
<keyword evidence="2" id="KW-1185">Reference proteome</keyword>
<accession>A0A1L7CYB8</accession>